<dbReference type="Proteomes" id="UP000265703">
    <property type="component" value="Unassembled WGS sequence"/>
</dbReference>
<dbReference type="AlphaFoldDB" id="A0A397T8I1"/>
<reference evidence="1 2" key="1">
    <citation type="submission" date="2018-06" db="EMBL/GenBank/DDBJ databases">
        <title>Comparative genomics reveals the genomic features of Rhizophagus irregularis, R. cerebriforme, R. diaphanum and Gigaspora rosea, and their symbiotic lifestyle signature.</title>
        <authorList>
            <person name="Morin E."/>
            <person name="San Clemente H."/>
            <person name="Chen E.C.H."/>
            <person name="De La Providencia I."/>
            <person name="Hainaut M."/>
            <person name="Kuo A."/>
            <person name="Kohler A."/>
            <person name="Murat C."/>
            <person name="Tang N."/>
            <person name="Roy S."/>
            <person name="Loubradou J."/>
            <person name="Henrissat B."/>
            <person name="Grigoriev I.V."/>
            <person name="Corradi N."/>
            <person name="Roux C."/>
            <person name="Martin F.M."/>
        </authorList>
    </citation>
    <scope>NUCLEOTIDE SEQUENCE [LARGE SCALE GENOMIC DNA]</scope>
    <source>
        <strain evidence="1 2">DAOM 227022</strain>
    </source>
</reference>
<name>A0A397T8I1_9GLOM</name>
<accession>A0A397T8I1</accession>
<protein>
    <submittedName>
        <fullName evidence="1">Uncharacterized protein</fullName>
    </submittedName>
</protein>
<dbReference type="EMBL" id="QKYT01000123">
    <property type="protein sequence ID" value="RIA92587.1"/>
    <property type="molecule type" value="Genomic_DNA"/>
</dbReference>
<gene>
    <name evidence="1" type="ORF">C1645_820527</name>
</gene>
<keyword evidence="2" id="KW-1185">Reference proteome</keyword>
<organism evidence="1 2">
    <name type="scientific">Glomus cerebriforme</name>
    <dbReference type="NCBI Taxonomy" id="658196"/>
    <lineage>
        <taxon>Eukaryota</taxon>
        <taxon>Fungi</taxon>
        <taxon>Fungi incertae sedis</taxon>
        <taxon>Mucoromycota</taxon>
        <taxon>Glomeromycotina</taxon>
        <taxon>Glomeromycetes</taxon>
        <taxon>Glomerales</taxon>
        <taxon>Glomeraceae</taxon>
        <taxon>Glomus</taxon>
    </lineage>
</organism>
<comment type="caution">
    <text evidence="1">The sequence shown here is derived from an EMBL/GenBank/DDBJ whole genome shotgun (WGS) entry which is preliminary data.</text>
</comment>
<dbReference type="OrthoDB" id="2338078at2759"/>
<evidence type="ECO:0000313" key="2">
    <source>
        <dbReference type="Proteomes" id="UP000265703"/>
    </source>
</evidence>
<proteinExistence type="predicted"/>
<sequence>MQSNVITQSMLHSVTLHLRKQLPFKENIYIIKGMTFSDLINFVFSAGPPKDKRFIFKLSFEAGGKQFLPEQIMHDIFYEEYANIWVDMEKIISDYNDLFD</sequence>
<evidence type="ECO:0000313" key="1">
    <source>
        <dbReference type="EMBL" id="RIA92587.1"/>
    </source>
</evidence>